<name>B8HUT6_CYAP4</name>
<sequence>MRLVFVHGINNEKNTIESIEKEWWGAISKSWKQIGLTPKPKPVINVAYYGKILAEATNSGNDQAIEMGPSETSTGYALQLLSEYAEAAGVTQEDIYATADRRGIPRTAVEQGVPHEGWVIAFADILEDIFPDKGKFIAKHFLNQAAAYINDKALSAKIDKTVKTQIFGSLPDPAIVIAHSLGTVVTYRLLSNEQQADRNISLFVTLGSPLSVKMFKPILPAKGKLPNPPIDKWINGRHKEDFVTLNKAITKESIGFDGVIDITDIVNPDSDKHSIVQYLGSPAISRAIYDELEF</sequence>
<dbReference type="Gene3D" id="3.40.50.1820">
    <property type="entry name" value="alpha/beta hydrolase"/>
    <property type="match status" value="1"/>
</dbReference>
<evidence type="ECO:0000313" key="1">
    <source>
        <dbReference type="EMBL" id="ACL42983.1"/>
    </source>
</evidence>
<dbReference type="HOGENOM" id="CLU_070813_0_0_3"/>
<dbReference type="InterPro" id="IPR029058">
    <property type="entry name" value="AB_hydrolase_fold"/>
</dbReference>
<dbReference type="SUPFAM" id="SSF53474">
    <property type="entry name" value="alpha/beta-Hydrolases"/>
    <property type="match status" value="1"/>
</dbReference>
<dbReference type="EMBL" id="CP001344">
    <property type="protein sequence ID" value="ACL42983.1"/>
    <property type="molecule type" value="Genomic_DNA"/>
</dbReference>
<organism evidence="1">
    <name type="scientific">Cyanothece sp. (strain PCC 7425 / ATCC 29141)</name>
    <dbReference type="NCBI Taxonomy" id="395961"/>
    <lineage>
        <taxon>Bacteria</taxon>
        <taxon>Bacillati</taxon>
        <taxon>Cyanobacteriota</taxon>
        <taxon>Cyanophyceae</taxon>
        <taxon>Gomontiellales</taxon>
        <taxon>Cyanothecaceae</taxon>
        <taxon>Cyanothece</taxon>
    </lineage>
</organism>
<protein>
    <recommendedName>
        <fullName evidence="2">Alpha/beta hydrolase</fullName>
    </recommendedName>
</protein>
<dbReference type="STRING" id="395961.Cyan7425_0593"/>
<accession>B8HUT6</accession>
<proteinExistence type="predicted"/>
<dbReference type="eggNOG" id="COG1075">
    <property type="taxonomic scope" value="Bacteria"/>
</dbReference>
<gene>
    <name evidence="1" type="ordered locus">Cyan7425_0593</name>
</gene>
<dbReference type="OrthoDB" id="3483116at2"/>
<dbReference type="KEGG" id="cyn:Cyan7425_0593"/>
<dbReference type="AlphaFoldDB" id="B8HUT6"/>
<evidence type="ECO:0008006" key="2">
    <source>
        <dbReference type="Google" id="ProtNLM"/>
    </source>
</evidence>
<reference evidence="1" key="1">
    <citation type="submission" date="2009-01" db="EMBL/GenBank/DDBJ databases">
        <title>Complete sequence of chromosome Cyanothece sp. PCC 7425.</title>
        <authorList>
            <consortium name="US DOE Joint Genome Institute"/>
            <person name="Lucas S."/>
            <person name="Copeland A."/>
            <person name="Lapidus A."/>
            <person name="Glavina del Rio T."/>
            <person name="Dalin E."/>
            <person name="Tice H."/>
            <person name="Bruce D."/>
            <person name="Goodwin L."/>
            <person name="Pitluck S."/>
            <person name="Sims D."/>
            <person name="Meineke L."/>
            <person name="Brettin T."/>
            <person name="Detter J.C."/>
            <person name="Han C."/>
            <person name="Larimer F."/>
            <person name="Land M."/>
            <person name="Hauser L."/>
            <person name="Kyrpides N."/>
            <person name="Ovchinnikova G."/>
            <person name="Liberton M."/>
            <person name="Stoeckel J."/>
            <person name="Banerjee A."/>
            <person name="Singh A."/>
            <person name="Page L."/>
            <person name="Sato H."/>
            <person name="Zhao L."/>
            <person name="Sherman L."/>
            <person name="Pakrasi H."/>
            <person name="Richardson P."/>
        </authorList>
    </citation>
    <scope>NUCLEOTIDE SEQUENCE</scope>
    <source>
        <strain evidence="1">PCC 7425</strain>
    </source>
</reference>